<gene>
    <name evidence="3" type="ordered locus">TERTU_1828</name>
</gene>
<dbReference type="InterPro" id="IPR016161">
    <property type="entry name" value="Ald_DH/histidinol_DH"/>
</dbReference>
<proteinExistence type="predicted"/>
<dbReference type="Gene3D" id="3.40.605.10">
    <property type="entry name" value="Aldehyde Dehydrogenase, Chain A, domain 1"/>
    <property type="match status" value="1"/>
</dbReference>
<reference evidence="3 4" key="1">
    <citation type="journal article" date="2009" name="PLoS ONE">
        <title>The complete genome of Teredinibacter turnerae T7901: an intracellular endosymbiont of marine wood-boring bivalves (shipworms).</title>
        <authorList>
            <person name="Yang J.C."/>
            <person name="Madupu R."/>
            <person name="Durkin A.S."/>
            <person name="Ekborg N.A."/>
            <person name="Pedamallu C.S."/>
            <person name="Hostetler J.B."/>
            <person name="Radune D."/>
            <person name="Toms B.S."/>
            <person name="Henrissat B."/>
            <person name="Coutinho P.M."/>
            <person name="Schwarz S."/>
            <person name="Field L."/>
            <person name="Trindade-Silva A.E."/>
            <person name="Soares C.A.G."/>
            <person name="Elshahawi S."/>
            <person name="Hanora A."/>
            <person name="Schmidt E.W."/>
            <person name="Haygood M.G."/>
            <person name="Posfai J."/>
            <person name="Benner J."/>
            <person name="Madinger C."/>
            <person name="Nove J."/>
            <person name="Anton B."/>
            <person name="Chaudhary K."/>
            <person name="Foster J."/>
            <person name="Holman A."/>
            <person name="Kumar S."/>
            <person name="Lessard P.A."/>
            <person name="Luyten Y.A."/>
            <person name="Slatko B."/>
            <person name="Wood N."/>
            <person name="Wu B."/>
            <person name="Teplitski M."/>
            <person name="Mougous J.D."/>
            <person name="Ward N."/>
            <person name="Eisen J.A."/>
            <person name="Badger J.H."/>
            <person name="Distel D.L."/>
        </authorList>
    </citation>
    <scope>NUCLEOTIDE SEQUENCE [LARGE SCALE GENOMIC DNA]</scope>
    <source>
        <strain evidence="4">ATCC 39867 / T7901</strain>
    </source>
</reference>
<dbReference type="PANTHER" id="PTHR43353:SF3">
    <property type="entry name" value="ALDEHYDE DEHYDROGENASE-RELATED"/>
    <property type="match status" value="1"/>
</dbReference>
<dbReference type="AlphaFoldDB" id="C5BHT9"/>
<dbReference type="KEGG" id="ttu:TERTU_1828"/>
<keyword evidence="1 3" id="KW-0560">Oxidoreductase</keyword>
<dbReference type="eggNOG" id="COG1012">
    <property type="taxonomic scope" value="Bacteria"/>
</dbReference>
<dbReference type="InterPro" id="IPR050740">
    <property type="entry name" value="Aldehyde_DH_Superfamily"/>
</dbReference>
<evidence type="ECO:0000256" key="1">
    <source>
        <dbReference type="ARBA" id="ARBA00023002"/>
    </source>
</evidence>
<evidence type="ECO:0000313" key="4">
    <source>
        <dbReference type="Proteomes" id="UP000009080"/>
    </source>
</evidence>
<organism evidence="3 4">
    <name type="scientific">Teredinibacter turnerae (strain ATCC 39867 / T7901)</name>
    <dbReference type="NCBI Taxonomy" id="377629"/>
    <lineage>
        <taxon>Bacteria</taxon>
        <taxon>Pseudomonadati</taxon>
        <taxon>Pseudomonadota</taxon>
        <taxon>Gammaproteobacteria</taxon>
        <taxon>Cellvibrionales</taxon>
        <taxon>Cellvibrionaceae</taxon>
        <taxon>Teredinibacter</taxon>
    </lineage>
</organism>
<feature type="domain" description="Aldehyde dehydrogenase" evidence="2">
    <location>
        <begin position="21"/>
        <end position="479"/>
    </location>
</feature>
<dbReference type="Gene3D" id="3.40.309.10">
    <property type="entry name" value="Aldehyde Dehydrogenase, Chain A, domain 2"/>
    <property type="match status" value="1"/>
</dbReference>
<evidence type="ECO:0000259" key="2">
    <source>
        <dbReference type="Pfam" id="PF00171"/>
    </source>
</evidence>
<name>C5BHT9_TERTT</name>
<dbReference type="HOGENOM" id="CLU_027555_0_0_6"/>
<sequence length="542" mass="57618">MHDDRGRIMATTGKLLINGSWVTGENGYFQAYNPTTGAPLAQGYSFASADQVQQTALAAGEAFNMYARTSPRARAELLRTCAIEIEHLGEELLTTMAAETGYSRERCESERARTTYQLRLYAETLNSGDYLDARICTAQPHRTPAPRPDIRYVNQPLGVVAVFAVSNFPLAYSTAGGDTCSALAAGCPVIVKGHRSHPGTGELVAQAIGAAVERCGLPAAIFSFLQGEDNIAGKALIEAPQVKAIGFTGSQKGGMAISKIAAQRPEPIPVFAEMGSVNPVFILPEKMNGSAEDLADAFIDSLTLGNGQMCVCPGIVVANKGESLERFKARCTERVNKITAQPMLNKATATQFSTATTKAQALAGVSRLDSNTNVTESTHGFYAAATVLSTDLTTFVNEDDLHHEMFGPAAVIVATENTAQFETALAQLGGQLTATLHGSDAELEHHSELIQQLAAKAGRIVINGFPTGVEVCEAMVHGGPFPASSDSRFTAVGTASIQRFLRPVCYQNVPDNLLPEPLKNSNPLRISRLLNGEKTSSAVKPE</sequence>
<dbReference type="SUPFAM" id="SSF53720">
    <property type="entry name" value="ALDH-like"/>
    <property type="match status" value="1"/>
</dbReference>
<dbReference type="Proteomes" id="UP000009080">
    <property type="component" value="Chromosome"/>
</dbReference>
<accession>C5BHT9</accession>
<dbReference type="InterPro" id="IPR044151">
    <property type="entry name" value="ALDH_KGSADH"/>
</dbReference>
<evidence type="ECO:0000313" key="3">
    <source>
        <dbReference type="EMBL" id="ACR11218.1"/>
    </source>
</evidence>
<dbReference type="PANTHER" id="PTHR43353">
    <property type="entry name" value="SUCCINATE-SEMIALDEHYDE DEHYDROGENASE, MITOCHONDRIAL"/>
    <property type="match status" value="1"/>
</dbReference>
<dbReference type="EMBL" id="CP001614">
    <property type="protein sequence ID" value="ACR11218.1"/>
    <property type="molecule type" value="Genomic_DNA"/>
</dbReference>
<dbReference type="Pfam" id="PF00171">
    <property type="entry name" value="Aldedh"/>
    <property type="match status" value="1"/>
</dbReference>
<dbReference type="InterPro" id="IPR016162">
    <property type="entry name" value="Ald_DH_N"/>
</dbReference>
<dbReference type="STRING" id="377629.TERTU_1828"/>
<dbReference type="CDD" id="cd07129">
    <property type="entry name" value="ALDH_KGSADH"/>
    <property type="match status" value="1"/>
</dbReference>
<dbReference type="InterPro" id="IPR015590">
    <property type="entry name" value="Aldehyde_DH_dom"/>
</dbReference>
<dbReference type="EC" id="1.2.1.-" evidence="3"/>
<protein>
    <submittedName>
        <fullName evidence="3">Aldehyde dehydrogenase family protein</fullName>
        <ecNumber evidence="3">1.2.1.-</ecNumber>
    </submittedName>
</protein>
<keyword evidence="4" id="KW-1185">Reference proteome</keyword>
<dbReference type="InterPro" id="IPR016163">
    <property type="entry name" value="Ald_DH_C"/>
</dbReference>
<dbReference type="GO" id="GO:0016620">
    <property type="term" value="F:oxidoreductase activity, acting on the aldehyde or oxo group of donors, NAD or NADP as acceptor"/>
    <property type="evidence" value="ECO:0007669"/>
    <property type="project" value="InterPro"/>
</dbReference>